<feature type="compositionally biased region" description="Low complexity" evidence="1">
    <location>
        <begin position="13"/>
        <end position="22"/>
    </location>
</feature>
<reference evidence="2" key="1">
    <citation type="submission" date="2021-12" db="EMBL/GenBank/DDBJ databases">
        <authorList>
            <person name="King R."/>
        </authorList>
    </citation>
    <scope>NUCLEOTIDE SEQUENCE</scope>
</reference>
<protein>
    <submittedName>
        <fullName evidence="2">Uncharacterized protein</fullName>
    </submittedName>
</protein>
<keyword evidence="3" id="KW-1185">Reference proteome</keyword>
<evidence type="ECO:0000256" key="1">
    <source>
        <dbReference type="SAM" id="MobiDB-lite"/>
    </source>
</evidence>
<evidence type="ECO:0000313" key="2">
    <source>
        <dbReference type="EMBL" id="CAH0769143.1"/>
    </source>
</evidence>
<dbReference type="EMBL" id="OU963864">
    <property type="protein sequence ID" value="CAH0769143.1"/>
    <property type="molecule type" value="Genomic_DNA"/>
</dbReference>
<dbReference type="AlphaFoldDB" id="A0A9P0G3Q1"/>
<gene>
    <name evidence="2" type="ORF">BEMITA_LOCUS6191</name>
</gene>
<name>A0A9P0G3Q1_BEMTA</name>
<accession>A0A9P0G3Q1</accession>
<feature type="region of interest" description="Disordered" evidence="1">
    <location>
        <begin position="1"/>
        <end position="36"/>
    </location>
</feature>
<dbReference type="Proteomes" id="UP001152759">
    <property type="component" value="Chromosome 3"/>
</dbReference>
<proteinExistence type="predicted"/>
<sequence>MWSDWYSHDGDGSHSLSSSKSKGTQPKCEKTLSSSTATNAPRSILSQCIENVPLPVINEQAIGQNKEFYATNTPRRILSQGIENVPVPVINEQAIGQNKEFYATNTPRRILCQSIENVPVPVINEQAIGQNKEFYATNTPRRILSQGIENVPVPVINEQAIGQNKEFHAVPSSSHAVPSYSHAVPSYSHAVPSYSHAVPSSSHAVPSSSIQFPICNYTNIQFVPPIIHENQRTFMDLSTASLIQSSSQIGNQNIYENTNLIPRRTARYRIKDIQFPPNRYLQKFSFTSWRTVQTNGVWFISKMPKSNQLFPWFNLF</sequence>
<organism evidence="2 3">
    <name type="scientific">Bemisia tabaci</name>
    <name type="common">Sweetpotato whitefly</name>
    <name type="synonym">Aleurodes tabaci</name>
    <dbReference type="NCBI Taxonomy" id="7038"/>
    <lineage>
        <taxon>Eukaryota</taxon>
        <taxon>Metazoa</taxon>
        <taxon>Ecdysozoa</taxon>
        <taxon>Arthropoda</taxon>
        <taxon>Hexapoda</taxon>
        <taxon>Insecta</taxon>
        <taxon>Pterygota</taxon>
        <taxon>Neoptera</taxon>
        <taxon>Paraneoptera</taxon>
        <taxon>Hemiptera</taxon>
        <taxon>Sternorrhyncha</taxon>
        <taxon>Aleyrodoidea</taxon>
        <taxon>Aleyrodidae</taxon>
        <taxon>Aleyrodinae</taxon>
        <taxon>Bemisia</taxon>
    </lineage>
</organism>
<feature type="compositionally biased region" description="Basic and acidic residues" evidence="1">
    <location>
        <begin position="1"/>
        <end position="12"/>
    </location>
</feature>
<evidence type="ECO:0000313" key="3">
    <source>
        <dbReference type="Proteomes" id="UP001152759"/>
    </source>
</evidence>